<reference evidence="2 3" key="1">
    <citation type="submission" date="2024-06" db="EMBL/GenBank/DDBJ databases">
        <title>Complete genome of Phlyctema vagabunda strain 19-DSS-EL-015.</title>
        <authorList>
            <person name="Fiorenzani C."/>
        </authorList>
    </citation>
    <scope>NUCLEOTIDE SEQUENCE [LARGE SCALE GENOMIC DNA]</scope>
    <source>
        <strain evidence="2 3">19-DSS-EL-015</strain>
    </source>
</reference>
<dbReference type="GO" id="GO:0003677">
    <property type="term" value="F:DNA binding"/>
    <property type="evidence" value="ECO:0007669"/>
    <property type="project" value="UniProtKB-KW"/>
</dbReference>
<gene>
    <name evidence="2" type="ORF">PVAG01_03587</name>
</gene>
<evidence type="ECO:0000313" key="2">
    <source>
        <dbReference type="EMBL" id="KAL3424306.1"/>
    </source>
</evidence>
<keyword evidence="1" id="KW-1133">Transmembrane helix</keyword>
<accession>A0ABR4PLS9</accession>
<dbReference type="InterPro" id="IPR010775">
    <property type="entry name" value="DUF1365"/>
</dbReference>
<organism evidence="2 3">
    <name type="scientific">Phlyctema vagabunda</name>
    <dbReference type="NCBI Taxonomy" id="108571"/>
    <lineage>
        <taxon>Eukaryota</taxon>
        <taxon>Fungi</taxon>
        <taxon>Dikarya</taxon>
        <taxon>Ascomycota</taxon>
        <taxon>Pezizomycotina</taxon>
        <taxon>Leotiomycetes</taxon>
        <taxon>Helotiales</taxon>
        <taxon>Dermateaceae</taxon>
        <taxon>Phlyctema</taxon>
    </lineage>
</organism>
<feature type="transmembrane region" description="Helical" evidence="1">
    <location>
        <begin position="12"/>
        <end position="36"/>
    </location>
</feature>
<comment type="caution">
    <text evidence="2">The sequence shown here is derived from an EMBL/GenBank/DDBJ whole genome shotgun (WGS) entry which is preliminary data.</text>
</comment>
<sequence length="640" mass="72117">MHINKDFIASYAGGFLFIPVLLLGSSSDLLFFAAFFGSRNWDVLAAYAQQNIDPVLVADIIKCSLSALTIIQIVRFFRGLQNESSPPPDGLPKPMLFPSRTTHTRLFPKKHTFSYSYLLAGAPIGWKGSMGGMLSVDLPKKRTPWYWRLLSIAPDPNSTWYSVDADDYLEHGHVKLGLDGKLRRYLESQGANLDDYPYVYLVTAAKFMGYVSNPVSFWHLYSADKQLKAFVIEVNNTFNERHMYYSKANQGTSTTSKVPGDSDFDWGNVEKAASAFDNSIKQDPKATARFTKHWSKNFYVSPFNSRKGSYSQISYDPLYPSMTGTGPVNTTLTLNSSKAHAKLVARVFSDGPAIDPSSMTLWEKLRFLAAWWWVGLATFPRTTYQALTLLTRRKMNFLLRPEPLKDTIGRSADATEKSLELFFRDYLRDLVESADIPVIVKYAPSGLVESSEEIMISPSAQMTSAKVEVLEFKVLTPAFYSRFVRYADDLDAFHHEFHESQTIWLSDSLIVLDFLSSNKTTISEQRFSGAWDQICFKLIQNLRSRPAPIVGPSIAKDAKRPEVLPLPKHKATPDGMLTGMDKHVLTNIRSPERKSYRTKLLNLVISDHIAMGSLDIMGLEIFALKALALWAVAWMCKIDV</sequence>
<keyword evidence="3" id="KW-1185">Reference proteome</keyword>
<dbReference type="EMBL" id="JBFCZG010000003">
    <property type="protein sequence ID" value="KAL3424306.1"/>
    <property type="molecule type" value="Genomic_DNA"/>
</dbReference>
<evidence type="ECO:0000256" key="1">
    <source>
        <dbReference type="SAM" id="Phobius"/>
    </source>
</evidence>
<name>A0ABR4PLS9_9HELO</name>
<dbReference type="PANTHER" id="PTHR33973">
    <property type="entry name" value="OS07G0153300 PROTEIN"/>
    <property type="match status" value="1"/>
</dbReference>
<dbReference type="Pfam" id="PF07103">
    <property type="entry name" value="DUF1365"/>
    <property type="match status" value="1"/>
</dbReference>
<proteinExistence type="predicted"/>
<dbReference type="Proteomes" id="UP001629113">
    <property type="component" value="Unassembled WGS sequence"/>
</dbReference>
<evidence type="ECO:0000313" key="3">
    <source>
        <dbReference type="Proteomes" id="UP001629113"/>
    </source>
</evidence>
<keyword evidence="2" id="KW-0238">DNA-binding</keyword>
<protein>
    <submittedName>
        <fullName evidence="2">DNA-binding wrky domain-containing protein</fullName>
    </submittedName>
</protein>
<keyword evidence="1" id="KW-0812">Transmembrane</keyword>
<keyword evidence="1" id="KW-0472">Membrane</keyword>
<dbReference type="PANTHER" id="PTHR33973:SF4">
    <property type="entry name" value="OS07G0153300 PROTEIN"/>
    <property type="match status" value="1"/>
</dbReference>